<accession>A0A4Q7YSS2</accession>
<evidence type="ECO:0000259" key="6">
    <source>
        <dbReference type="Pfam" id="PF07731"/>
    </source>
</evidence>
<reference evidence="8 9" key="1">
    <citation type="submission" date="2019-02" db="EMBL/GenBank/DDBJ databases">
        <title>Genomic Encyclopedia of Archaeal and Bacterial Type Strains, Phase II (KMG-II): from individual species to whole genera.</title>
        <authorList>
            <person name="Goeker M."/>
        </authorList>
    </citation>
    <scope>NUCLEOTIDE SEQUENCE [LARGE SCALE GENOMIC DNA]</scope>
    <source>
        <strain evidence="8 9">DSM 18101</strain>
    </source>
</reference>
<dbReference type="Gene3D" id="2.60.40.420">
    <property type="entry name" value="Cupredoxins - blue copper proteins"/>
    <property type="match status" value="3"/>
</dbReference>
<dbReference type="Pfam" id="PF07732">
    <property type="entry name" value="Cu-oxidase_3"/>
    <property type="match status" value="1"/>
</dbReference>
<evidence type="ECO:0000256" key="2">
    <source>
        <dbReference type="ARBA" id="ARBA00023002"/>
    </source>
</evidence>
<dbReference type="GO" id="GO:0005507">
    <property type="term" value="F:copper ion binding"/>
    <property type="evidence" value="ECO:0007669"/>
    <property type="project" value="InterPro"/>
</dbReference>
<evidence type="ECO:0000259" key="5">
    <source>
        <dbReference type="Pfam" id="PF00394"/>
    </source>
</evidence>
<feature type="domain" description="Plastocyanin-like" evidence="6">
    <location>
        <begin position="378"/>
        <end position="478"/>
    </location>
</feature>
<sequence length="481" mass="53755">MIKRRDLLKISGMGFAQAALMQFPLPGQSKSPALLEAASESKADYTLRISPVAVELDRSHILSTTGYNGSAPGPVLRMREGKTVTVEVINDTDTPELVHWHGMLIPSEVDGTEEEGSPFVPPHGRYRFQLTPGPAGSRWYHSHAMAMDDLHKGSFTGQFGFVYVDGGNDSGRYDQELFLALRDWEPFFTSTMEDDDDDTHNDPVLEKPSTVNTDPNGLEVGSMIYSINDKALGSGEPIRVREGQRLLIHFLNASAIENRRIALAGHKMRVIALDGNPVPTPRDVDAVFLGAGERVDVIVEMVHPGVWILGATEKMIREAGLGVIVEYAGQHKQPQWVDPPRFTWDYTIFGDPNARPSTPEMTIETIFEKIPGGAGKFNSWLVNGKPYPHEREFVLQEGTRYRLVMRNRTDDAHPMHLHRHLWELSEINGKKTAGIVKDTVVVPYYGRAIVDFTADQPGLSLFHCHLQQHMDYGFKALFRYG</sequence>
<evidence type="ECO:0000313" key="9">
    <source>
        <dbReference type="Proteomes" id="UP000292958"/>
    </source>
</evidence>
<dbReference type="PANTHER" id="PTHR11709:SF394">
    <property type="entry name" value="FI03373P-RELATED"/>
    <property type="match status" value="1"/>
</dbReference>
<dbReference type="AlphaFoldDB" id="A0A4Q7YSS2"/>
<dbReference type="Pfam" id="PF00394">
    <property type="entry name" value="Cu-oxidase"/>
    <property type="match status" value="1"/>
</dbReference>
<evidence type="ECO:0000256" key="3">
    <source>
        <dbReference type="ARBA" id="ARBA00023008"/>
    </source>
</evidence>
<dbReference type="SUPFAM" id="SSF49503">
    <property type="entry name" value="Cupredoxins"/>
    <property type="match status" value="3"/>
</dbReference>
<dbReference type="PANTHER" id="PTHR11709">
    <property type="entry name" value="MULTI-COPPER OXIDASE"/>
    <property type="match status" value="1"/>
</dbReference>
<protein>
    <submittedName>
        <fullName evidence="8">FtsP/CotA-like multicopper oxidase with cupredoxin domain</fullName>
    </submittedName>
</protein>
<gene>
    <name evidence="8" type="ORF">BDD14_1428</name>
</gene>
<evidence type="ECO:0000256" key="1">
    <source>
        <dbReference type="ARBA" id="ARBA00022723"/>
    </source>
</evidence>
<dbReference type="InterPro" id="IPR001117">
    <property type="entry name" value="Cu-oxidase_2nd"/>
</dbReference>
<evidence type="ECO:0000313" key="8">
    <source>
        <dbReference type="EMBL" id="RZU40013.1"/>
    </source>
</evidence>
<comment type="caution">
    <text evidence="8">The sequence shown here is derived from an EMBL/GenBank/DDBJ whole genome shotgun (WGS) entry which is preliminary data.</text>
</comment>
<dbReference type="InterPro" id="IPR011707">
    <property type="entry name" value="Cu-oxidase-like_N"/>
</dbReference>
<dbReference type="Pfam" id="PF07731">
    <property type="entry name" value="Cu-oxidase_2"/>
    <property type="match status" value="1"/>
</dbReference>
<evidence type="ECO:0000256" key="4">
    <source>
        <dbReference type="SAM" id="MobiDB-lite"/>
    </source>
</evidence>
<dbReference type="InterPro" id="IPR008972">
    <property type="entry name" value="Cupredoxin"/>
</dbReference>
<keyword evidence="2" id="KW-0560">Oxidoreductase</keyword>
<keyword evidence="9" id="KW-1185">Reference proteome</keyword>
<dbReference type="InterPro" id="IPR045087">
    <property type="entry name" value="Cu-oxidase_fam"/>
</dbReference>
<organism evidence="8 9">
    <name type="scientific">Edaphobacter modestus</name>
    <dbReference type="NCBI Taxonomy" id="388466"/>
    <lineage>
        <taxon>Bacteria</taxon>
        <taxon>Pseudomonadati</taxon>
        <taxon>Acidobacteriota</taxon>
        <taxon>Terriglobia</taxon>
        <taxon>Terriglobales</taxon>
        <taxon>Acidobacteriaceae</taxon>
        <taxon>Edaphobacter</taxon>
    </lineage>
</organism>
<keyword evidence="1" id="KW-0479">Metal-binding</keyword>
<proteinExistence type="predicted"/>
<dbReference type="GO" id="GO:0016491">
    <property type="term" value="F:oxidoreductase activity"/>
    <property type="evidence" value="ECO:0007669"/>
    <property type="project" value="UniProtKB-KW"/>
</dbReference>
<dbReference type="Proteomes" id="UP000292958">
    <property type="component" value="Unassembled WGS sequence"/>
</dbReference>
<dbReference type="EMBL" id="SHKW01000001">
    <property type="protein sequence ID" value="RZU40013.1"/>
    <property type="molecule type" value="Genomic_DNA"/>
</dbReference>
<name>A0A4Q7YSS2_9BACT</name>
<feature type="domain" description="Plastocyanin-like" evidence="5">
    <location>
        <begin position="223"/>
        <end position="311"/>
    </location>
</feature>
<feature type="region of interest" description="Disordered" evidence="4">
    <location>
        <begin position="192"/>
        <end position="213"/>
    </location>
</feature>
<dbReference type="InterPro" id="IPR011706">
    <property type="entry name" value="Cu-oxidase_C"/>
</dbReference>
<evidence type="ECO:0000259" key="7">
    <source>
        <dbReference type="Pfam" id="PF07732"/>
    </source>
</evidence>
<keyword evidence="3" id="KW-0186">Copper</keyword>
<feature type="domain" description="Plastocyanin-like" evidence="7">
    <location>
        <begin position="56"/>
        <end position="166"/>
    </location>
</feature>